<feature type="compositionally biased region" description="Basic and acidic residues" evidence="1">
    <location>
        <begin position="38"/>
        <end position="61"/>
    </location>
</feature>
<comment type="caution">
    <text evidence="3">The sequence shown here is derived from an EMBL/GenBank/DDBJ whole genome shotgun (WGS) entry which is preliminary data.</text>
</comment>
<gene>
    <name evidence="3" type="ORF">GCM10022197_37400</name>
</gene>
<keyword evidence="2" id="KW-0472">Membrane</keyword>
<dbReference type="RefSeq" id="WP_204911140.1">
    <property type="nucleotide sequence ID" value="NZ_BAAAYR010000005.1"/>
</dbReference>
<organism evidence="3 4">
    <name type="scientific">Microlunatus spumicola</name>
    <dbReference type="NCBI Taxonomy" id="81499"/>
    <lineage>
        <taxon>Bacteria</taxon>
        <taxon>Bacillati</taxon>
        <taxon>Actinomycetota</taxon>
        <taxon>Actinomycetes</taxon>
        <taxon>Propionibacteriales</taxon>
        <taxon>Propionibacteriaceae</taxon>
        <taxon>Microlunatus</taxon>
    </lineage>
</organism>
<keyword evidence="2" id="KW-0812">Transmembrane</keyword>
<evidence type="ECO:0000256" key="1">
    <source>
        <dbReference type="SAM" id="MobiDB-lite"/>
    </source>
</evidence>
<keyword evidence="4" id="KW-1185">Reference proteome</keyword>
<feature type="region of interest" description="Disordered" evidence="1">
    <location>
        <begin position="36"/>
        <end position="61"/>
    </location>
</feature>
<evidence type="ECO:0000313" key="4">
    <source>
        <dbReference type="Proteomes" id="UP001500767"/>
    </source>
</evidence>
<name>A0ABP6Y5F7_9ACTN</name>
<keyword evidence="2" id="KW-1133">Transmembrane helix</keyword>
<dbReference type="EMBL" id="BAAAYR010000005">
    <property type="protein sequence ID" value="GAA3576692.1"/>
    <property type="molecule type" value="Genomic_DNA"/>
</dbReference>
<reference evidence="4" key="1">
    <citation type="journal article" date="2019" name="Int. J. Syst. Evol. Microbiol.">
        <title>The Global Catalogue of Microorganisms (GCM) 10K type strain sequencing project: providing services to taxonomists for standard genome sequencing and annotation.</title>
        <authorList>
            <consortium name="The Broad Institute Genomics Platform"/>
            <consortium name="The Broad Institute Genome Sequencing Center for Infectious Disease"/>
            <person name="Wu L."/>
            <person name="Ma J."/>
        </authorList>
    </citation>
    <scope>NUCLEOTIDE SEQUENCE [LARGE SCALE GENOMIC DNA]</scope>
    <source>
        <strain evidence="4">JCM 16540</strain>
    </source>
</reference>
<feature type="transmembrane region" description="Helical" evidence="2">
    <location>
        <begin position="6"/>
        <end position="27"/>
    </location>
</feature>
<proteinExistence type="predicted"/>
<dbReference type="Proteomes" id="UP001500767">
    <property type="component" value="Unassembled WGS sequence"/>
</dbReference>
<evidence type="ECO:0000256" key="2">
    <source>
        <dbReference type="SAM" id="Phobius"/>
    </source>
</evidence>
<protein>
    <submittedName>
        <fullName evidence="3">Uncharacterized protein</fullName>
    </submittedName>
</protein>
<sequence length="61" mass="6838">MEIPALPFAIGGVVLTFAVAVLGWWVASRVERRRRTARRLEAGRRPPPRDLDGPPEHRPPS</sequence>
<accession>A0ABP6Y5F7</accession>
<evidence type="ECO:0000313" key="3">
    <source>
        <dbReference type="EMBL" id="GAA3576692.1"/>
    </source>
</evidence>